<keyword evidence="8" id="KW-0256">Endoplasmic reticulum</keyword>
<feature type="binding site" description="axial binding residue" evidence="15">
    <location>
        <position position="475"/>
    </location>
    <ligand>
        <name>heme</name>
        <dbReference type="ChEBI" id="CHEBI:30413"/>
    </ligand>
    <ligandPart>
        <name>Fe</name>
        <dbReference type="ChEBI" id="CHEBI:18248"/>
    </ligandPart>
</feature>
<evidence type="ECO:0000256" key="7">
    <source>
        <dbReference type="ARBA" id="ARBA00022723"/>
    </source>
</evidence>
<evidence type="ECO:0000256" key="3">
    <source>
        <dbReference type="ARBA" id="ARBA00004406"/>
    </source>
</evidence>
<name>A0AAV1LNT2_9NEOP</name>
<evidence type="ECO:0000256" key="11">
    <source>
        <dbReference type="ARBA" id="ARBA00023004"/>
    </source>
</evidence>
<dbReference type="PRINTS" id="PR00385">
    <property type="entry name" value="P450"/>
</dbReference>
<dbReference type="InterPro" id="IPR017972">
    <property type="entry name" value="Cyt_P450_CS"/>
</dbReference>
<accession>A0AAV1LNT2</accession>
<evidence type="ECO:0000256" key="15">
    <source>
        <dbReference type="PIRSR" id="PIRSR602401-1"/>
    </source>
</evidence>
<dbReference type="EC" id="1.14.14.1" evidence="5"/>
<keyword evidence="7 15" id="KW-0479">Metal-binding</keyword>
<evidence type="ECO:0000256" key="4">
    <source>
        <dbReference type="ARBA" id="ARBA00010617"/>
    </source>
</evidence>
<keyword evidence="13" id="KW-0472">Membrane</keyword>
<keyword evidence="10 16" id="KW-0560">Oxidoreductase</keyword>
<dbReference type="PANTHER" id="PTHR24292:SF54">
    <property type="entry name" value="CYP9F3-RELATED"/>
    <property type="match status" value="1"/>
</dbReference>
<keyword evidence="12 16" id="KW-0503">Monooxygenase</keyword>
<gene>
    <name evidence="17" type="ORF">PARMNEM_LOCUS15979</name>
</gene>
<dbReference type="Gene3D" id="1.10.630.10">
    <property type="entry name" value="Cytochrome P450"/>
    <property type="match status" value="1"/>
</dbReference>
<evidence type="ECO:0000256" key="2">
    <source>
        <dbReference type="ARBA" id="ARBA00004174"/>
    </source>
</evidence>
<keyword evidence="6 15" id="KW-0349">Heme</keyword>
<dbReference type="EMBL" id="CAVLGL010000093">
    <property type="protein sequence ID" value="CAK1596658.1"/>
    <property type="molecule type" value="Genomic_DNA"/>
</dbReference>
<evidence type="ECO:0000256" key="1">
    <source>
        <dbReference type="ARBA" id="ARBA00001971"/>
    </source>
</evidence>
<evidence type="ECO:0000313" key="17">
    <source>
        <dbReference type="EMBL" id="CAK1596658.1"/>
    </source>
</evidence>
<dbReference type="GO" id="GO:0016712">
    <property type="term" value="F:oxidoreductase activity, acting on paired donors, with incorporation or reduction of molecular oxygen, reduced flavin or flavoprotein as one donor, and incorporation of one atom of oxygen"/>
    <property type="evidence" value="ECO:0007669"/>
    <property type="project" value="UniProtKB-EC"/>
</dbReference>
<proteinExistence type="inferred from homology"/>
<keyword evidence="11 15" id="KW-0408">Iron</keyword>
<evidence type="ECO:0000256" key="14">
    <source>
        <dbReference type="ARBA" id="ARBA00047827"/>
    </source>
</evidence>
<evidence type="ECO:0000256" key="5">
    <source>
        <dbReference type="ARBA" id="ARBA00012109"/>
    </source>
</evidence>
<comment type="caution">
    <text evidence="17">The sequence shown here is derived from an EMBL/GenBank/DDBJ whole genome shotgun (WGS) entry which is preliminary data.</text>
</comment>
<dbReference type="Proteomes" id="UP001314205">
    <property type="component" value="Unassembled WGS sequence"/>
</dbReference>
<dbReference type="InterPro" id="IPR050476">
    <property type="entry name" value="Insect_CytP450_Detox"/>
</dbReference>
<evidence type="ECO:0000256" key="8">
    <source>
        <dbReference type="ARBA" id="ARBA00022824"/>
    </source>
</evidence>
<comment type="catalytic activity">
    <reaction evidence="14">
        <text>an organic molecule + reduced [NADPH--hemoprotein reductase] + O2 = an alcohol + oxidized [NADPH--hemoprotein reductase] + H2O + H(+)</text>
        <dbReference type="Rhea" id="RHEA:17149"/>
        <dbReference type="Rhea" id="RHEA-COMP:11964"/>
        <dbReference type="Rhea" id="RHEA-COMP:11965"/>
        <dbReference type="ChEBI" id="CHEBI:15377"/>
        <dbReference type="ChEBI" id="CHEBI:15378"/>
        <dbReference type="ChEBI" id="CHEBI:15379"/>
        <dbReference type="ChEBI" id="CHEBI:30879"/>
        <dbReference type="ChEBI" id="CHEBI:57618"/>
        <dbReference type="ChEBI" id="CHEBI:58210"/>
        <dbReference type="ChEBI" id="CHEBI:142491"/>
        <dbReference type="EC" id="1.14.14.1"/>
    </reaction>
</comment>
<protein>
    <recommendedName>
        <fullName evidence="5">unspecific monooxygenase</fullName>
        <ecNumber evidence="5">1.14.14.1</ecNumber>
    </recommendedName>
</protein>
<dbReference type="PANTHER" id="PTHR24292">
    <property type="entry name" value="CYTOCHROME P450"/>
    <property type="match status" value="1"/>
</dbReference>
<evidence type="ECO:0000256" key="12">
    <source>
        <dbReference type="ARBA" id="ARBA00023033"/>
    </source>
</evidence>
<dbReference type="InterPro" id="IPR036396">
    <property type="entry name" value="Cyt_P450_sf"/>
</dbReference>
<evidence type="ECO:0000313" key="18">
    <source>
        <dbReference type="Proteomes" id="UP001314205"/>
    </source>
</evidence>
<dbReference type="GO" id="GO:0005789">
    <property type="term" value="C:endoplasmic reticulum membrane"/>
    <property type="evidence" value="ECO:0007669"/>
    <property type="project" value="UniProtKB-SubCell"/>
</dbReference>
<dbReference type="InterPro" id="IPR001128">
    <property type="entry name" value="Cyt_P450"/>
</dbReference>
<dbReference type="CDD" id="cd11056">
    <property type="entry name" value="CYP6-like"/>
    <property type="match status" value="1"/>
</dbReference>
<dbReference type="Pfam" id="PF00067">
    <property type="entry name" value="p450"/>
    <property type="match status" value="1"/>
</dbReference>
<dbReference type="GO" id="GO:0005506">
    <property type="term" value="F:iron ion binding"/>
    <property type="evidence" value="ECO:0007669"/>
    <property type="project" value="InterPro"/>
</dbReference>
<evidence type="ECO:0000256" key="6">
    <source>
        <dbReference type="ARBA" id="ARBA00022617"/>
    </source>
</evidence>
<sequence length="531" mass="61462">MLFVILTTVLLVTLTIYFRQVYSRFRRYGVKQLKPFPMVGNMGSVTLCLSHYSYDTVKLYSAFQDERFVGRYEYLRPVVMIRDIELIKKICVKDIEYFLDRRVFLDVKVDPFFGRNVFSLTGQEWKDMRSTLSPAFTSSKIRLMVTFMIDVGDQMLKSLNMMIQNSETGFIDVDCKDLTTRYANDVIASCAFGLKVDSHTDRNNIFYAMANLASTFGFKELLKFFALDSWPFLNKIFNITMFPKSTTNFFKKLVMNSIAEREAKQIMRPDMIHLLLEAKRGNLRHEAKGAVEKHTSLGAGEELSKSMHNVDRVWSDDDLVAQAMVFVLGGFDTISSSIFLALYELALHPEIQERLAMEIKEHNAKNGGRLDYNTILDMTFLDMVVSEVLRIWPSGIVLDRICNKDYNLGKPNEEATQDYIVRKGESVIIPVWAIHHDPKYFPDPEKFDPERFSEENKHLIKPFTYMPFGLGVRNCLGSRFALCEMKVMLYQLLLHMEISPCEKTCVPAKLTANTFSLRLRGGHWLRFRPRQ</sequence>
<comment type="similarity">
    <text evidence="4 16">Belongs to the cytochrome P450 family.</text>
</comment>
<dbReference type="InterPro" id="IPR002401">
    <property type="entry name" value="Cyt_P450_E_grp-I"/>
</dbReference>
<evidence type="ECO:0000256" key="13">
    <source>
        <dbReference type="ARBA" id="ARBA00023136"/>
    </source>
</evidence>
<comment type="cofactor">
    <cofactor evidence="1 15">
        <name>heme</name>
        <dbReference type="ChEBI" id="CHEBI:30413"/>
    </cofactor>
</comment>
<keyword evidence="9" id="KW-0492">Microsome</keyword>
<dbReference type="AlphaFoldDB" id="A0AAV1LNT2"/>
<dbReference type="SUPFAM" id="SSF48264">
    <property type="entry name" value="Cytochrome P450"/>
    <property type="match status" value="1"/>
</dbReference>
<keyword evidence="18" id="KW-1185">Reference proteome</keyword>
<dbReference type="FunFam" id="1.10.630.10:FF:000042">
    <property type="entry name" value="Cytochrome P450"/>
    <property type="match status" value="1"/>
</dbReference>
<evidence type="ECO:0000256" key="9">
    <source>
        <dbReference type="ARBA" id="ARBA00022848"/>
    </source>
</evidence>
<dbReference type="GO" id="GO:0020037">
    <property type="term" value="F:heme binding"/>
    <property type="evidence" value="ECO:0007669"/>
    <property type="project" value="InterPro"/>
</dbReference>
<dbReference type="PROSITE" id="PS00086">
    <property type="entry name" value="CYTOCHROME_P450"/>
    <property type="match status" value="1"/>
</dbReference>
<comment type="subcellular location">
    <subcellularLocation>
        <location evidence="3">Endoplasmic reticulum membrane</location>
        <topology evidence="3">Peripheral membrane protein</topology>
    </subcellularLocation>
    <subcellularLocation>
        <location evidence="2">Microsome membrane</location>
        <topology evidence="2">Peripheral membrane protein</topology>
    </subcellularLocation>
</comment>
<reference evidence="17 18" key="1">
    <citation type="submission" date="2023-11" db="EMBL/GenBank/DDBJ databases">
        <authorList>
            <person name="Hedman E."/>
            <person name="Englund M."/>
            <person name="Stromberg M."/>
            <person name="Nyberg Akerstrom W."/>
            <person name="Nylinder S."/>
            <person name="Jareborg N."/>
            <person name="Kallberg Y."/>
            <person name="Kronander E."/>
        </authorList>
    </citation>
    <scope>NUCLEOTIDE SEQUENCE [LARGE SCALE GENOMIC DNA]</scope>
</reference>
<organism evidence="17 18">
    <name type="scientific">Parnassius mnemosyne</name>
    <name type="common">clouded apollo</name>
    <dbReference type="NCBI Taxonomy" id="213953"/>
    <lineage>
        <taxon>Eukaryota</taxon>
        <taxon>Metazoa</taxon>
        <taxon>Ecdysozoa</taxon>
        <taxon>Arthropoda</taxon>
        <taxon>Hexapoda</taxon>
        <taxon>Insecta</taxon>
        <taxon>Pterygota</taxon>
        <taxon>Neoptera</taxon>
        <taxon>Endopterygota</taxon>
        <taxon>Lepidoptera</taxon>
        <taxon>Glossata</taxon>
        <taxon>Ditrysia</taxon>
        <taxon>Papilionoidea</taxon>
        <taxon>Papilionidae</taxon>
        <taxon>Parnassiinae</taxon>
        <taxon>Parnassini</taxon>
        <taxon>Parnassius</taxon>
        <taxon>Driopa</taxon>
    </lineage>
</organism>
<evidence type="ECO:0000256" key="16">
    <source>
        <dbReference type="RuleBase" id="RU000461"/>
    </source>
</evidence>
<evidence type="ECO:0000256" key="10">
    <source>
        <dbReference type="ARBA" id="ARBA00023002"/>
    </source>
</evidence>
<dbReference type="PRINTS" id="PR00463">
    <property type="entry name" value="EP450I"/>
</dbReference>